<dbReference type="GO" id="GO:0005634">
    <property type="term" value="C:nucleus"/>
    <property type="evidence" value="ECO:0007669"/>
    <property type="project" value="TreeGrafter"/>
</dbReference>
<dbReference type="Pfam" id="PF02902">
    <property type="entry name" value="Peptidase_C48"/>
    <property type="match status" value="1"/>
</dbReference>
<feature type="compositionally biased region" description="Low complexity" evidence="5">
    <location>
        <begin position="75"/>
        <end position="86"/>
    </location>
</feature>
<evidence type="ECO:0000256" key="5">
    <source>
        <dbReference type="SAM" id="MobiDB-lite"/>
    </source>
</evidence>
<feature type="region of interest" description="Disordered" evidence="5">
    <location>
        <begin position="1"/>
        <end position="37"/>
    </location>
</feature>
<evidence type="ECO:0000256" key="3">
    <source>
        <dbReference type="ARBA" id="ARBA00022801"/>
    </source>
</evidence>
<comment type="similarity">
    <text evidence="1">Belongs to the peptidase C48 family.</text>
</comment>
<evidence type="ECO:0000256" key="2">
    <source>
        <dbReference type="ARBA" id="ARBA00022670"/>
    </source>
</evidence>
<dbReference type="SUPFAM" id="SSF54001">
    <property type="entry name" value="Cysteine proteinases"/>
    <property type="match status" value="1"/>
</dbReference>
<feature type="compositionally biased region" description="Pro residues" evidence="5">
    <location>
        <begin position="96"/>
        <end position="109"/>
    </location>
</feature>
<dbReference type="Gene3D" id="3.40.395.10">
    <property type="entry name" value="Adenoviral Proteinase, Chain A"/>
    <property type="match status" value="1"/>
</dbReference>
<name>A0AAD7TTN4_9APHY</name>
<dbReference type="EMBL" id="JAPEVG010000145">
    <property type="protein sequence ID" value="KAJ8481122.1"/>
    <property type="molecule type" value="Genomic_DNA"/>
</dbReference>
<dbReference type="AlphaFoldDB" id="A0AAD7TTN4"/>
<keyword evidence="8" id="KW-1185">Reference proteome</keyword>
<evidence type="ECO:0000259" key="6">
    <source>
        <dbReference type="PROSITE" id="PS50600"/>
    </source>
</evidence>
<keyword evidence="2" id="KW-0645">Protease</keyword>
<keyword evidence="3" id="KW-0378">Hydrolase</keyword>
<dbReference type="GO" id="GO:0006508">
    <property type="term" value="P:proteolysis"/>
    <property type="evidence" value="ECO:0007669"/>
    <property type="project" value="UniProtKB-KW"/>
</dbReference>
<comment type="caution">
    <text evidence="7">The sequence shown here is derived from an EMBL/GenBank/DDBJ whole genome shotgun (WGS) entry which is preliminary data.</text>
</comment>
<accession>A0AAD7TTN4</accession>
<feature type="region of interest" description="Disordered" evidence="5">
    <location>
        <begin position="380"/>
        <end position="400"/>
    </location>
</feature>
<gene>
    <name evidence="7" type="ORF">ONZ51_g6230</name>
</gene>
<evidence type="ECO:0000313" key="7">
    <source>
        <dbReference type="EMBL" id="KAJ8481122.1"/>
    </source>
</evidence>
<organism evidence="7 8">
    <name type="scientific">Trametes cubensis</name>
    <dbReference type="NCBI Taxonomy" id="1111947"/>
    <lineage>
        <taxon>Eukaryota</taxon>
        <taxon>Fungi</taxon>
        <taxon>Dikarya</taxon>
        <taxon>Basidiomycota</taxon>
        <taxon>Agaricomycotina</taxon>
        <taxon>Agaricomycetes</taxon>
        <taxon>Polyporales</taxon>
        <taxon>Polyporaceae</taxon>
        <taxon>Trametes</taxon>
    </lineage>
</organism>
<reference evidence="7" key="1">
    <citation type="submission" date="2022-11" db="EMBL/GenBank/DDBJ databases">
        <title>Genome Sequence of Cubamyces cubensis.</title>
        <authorList>
            <person name="Buettner E."/>
        </authorList>
    </citation>
    <scope>NUCLEOTIDE SEQUENCE</scope>
    <source>
        <strain evidence="7">MPL-01</strain>
    </source>
</reference>
<dbReference type="PANTHER" id="PTHR12606:SF141">
    <property type="entry name" value="GH15225P-RELATED"/>
    <property type="match status" value="1"/>
</dbReference>
<feature type="region of interest" description="Disordered" evidence="5">
    <location>
        <begin position="73"/>
        <end position="159"/>
    </location>
</feature>
<sequence length="587" mass="65698">MVARKRPATETLLPLRAPKQARTTISHPLGGNSSPSQDEAILARWSKLSWEFMQVLRDTFVIFNPFRRGTDADHPPSFAPSHSPSDGGSPELVIMPSPPPTPPPPPPPRASTSTRHLPPRPAIPSFPSVLPAHGPRPQLSTSAPAGSGIHQRIQSHQNSGAVQTRPILSKYANMQANAVASTSKNTLAALDVPKVSGLHGDTRAAGLMSPPSTQASESSLRSAVTEKYPEVGAALAESAHRRKKSTKKYIEREHIHAKQHKARVEQEKKRTREEMEKDLKELYHIRRSAGYHSDFESFRSLLSYQARLEMLDKTGALSLDLRAKAKQDEFRRHSFPDHVDPDFLQRAIRKAQEALKGPKPPKPFVPSLDQLRLAHAAKDEAIEERLRPKRKPLPTSLPPKDEAEVDAFFCKRGVISKSGREQVSHEDISRLRPCQWLNDEIINFYGQLIQSRAEGSKENPGAASGGGRGKPLNAHYFNTFFWAKLKGQGYKGGRLAKWTKKIDIFSKDVILIPVNHNNAHWTAAAINFRKKRIESYDSMGMERGQVFKFLEALSRGEEDFPFSQANMPYLRRKMVWEIGHAKLRDEP</sequence>
<evidence type="ECO:0000256" key="1">
    <source>
        <dbReference type="ARBA" id="ARBA00005234"/>
    </source>
</evidence>
<dbReference type="GO" id="GO:0016929">
    <property type="term" value="F:deSUMOylase activity"/>
    <property type="evidence" value="ECO:0007669"/>
    <property type="project" value="TreeGrafter"/>
</dbReference>
<feature type="domain" description="Ubiquitin-like protease family profile" evidence="6">
    <location>
        <begin position="421"/>
        <end position="587"/>
    </location>
</feature>
<dbReference type="PANTHER" id="PTHR12606">
    <property type="entry name" value="SENTRIN/SUMO-SPECIFIC PROTEASE"/>
    <property type="match status" value="1"/>
</dbReference>
<dbReference type="InterPro" id="IPR038765">
    <property type="entry name" value="Papain-like_cys_pep_sf"/>
</dbReference>
<evidence type="ECO:0000256" key="4">
    <source>
        <dbReference type="ARBA" id="ARBA00022807"/>
    </source>
</evidence>
<proteinExistence type="inferred from homology"/>
<dbReference type="Proteomes" id="UP001215151">
    <property type="component" value="Unassembled WGS sequence"/>
</dbReference>
<protein>
    <recommendedName>
        <fullName evidence="6">Ubiquitin-like protease family profile domain-containing protein</fullName>
    </recommendedName>
</protein>
<keyword evidence="4" id="KW-0788">Thiol protease</keyword>
<evidence type="ECO:0000313" key="8">
    <source>
        <dbReference type="Proteomes" id="UP001215151"/>
    </source>
</evidence>
<dbReference type="GO" id="GO:0016926">
    <property type="term" value="P:protein desumoylation"/>
    <property type="evidence" value="ECO:0007669"/>
    <property type="project" value="TreeGrafter"/>
</dbReference>
<dbReference type="PROSITE" id="PS50600">
    <property type="entry name" value="ULP_PROTEASE"/>
    <property type="match status" value="1"/>
</dbReference>
<dbReference type="InterPro" id="IPR003653">
    <property type="entry name" value="Peptidase_C48_C"/>
</dbReference>
<feature type="compositionally biased region" description="Polar residues" evidence="5">
    <location>
        <begin position="21"/>
        <end position="37"/>
    </location>
</feature>